<evidence type="ECO:0000256" key="6">
    <source>
        <dbReference type="ARBA" id="ARBA00023136"/>
    </source>
</evidence>
<name>A0ABU1WKW4_9BURK</name>
<dbReference type="RefSeq" id="WP_310314805.1">
    <property type="nucleotide sequence ID" value="NZ_JAVDWU010000003.1"/>
</dbReference>
<feature type="transmembrane region" description="Helical" evidence="7">
    <location>
        <begin position="231"/>
        <end position="252"/>
    </location>
</feature>
<comment type="caution">
    <text evidence="8">The sequence shown here is derived from an EMBL/GenBank/DDBJ whole genome shotgun (WGS) entry which is preliminary data.</text>
</comment>
<evidence type="ECO:0000256" key="7">
    <source>
        <dbReference type="RuleBase" id="RU362072"/>
    </source>
</evidence>
<accession>A0ABU1WKW4</accession>
<dbReference type="Proteomes" id="UP001265700">
    <property type="component" value="Unassembled WGS sequence"/>
</dbReference>
<evidence type="ECO:0000256" key="2">
    <source>
        <dbReference type="ARBA" id="ARBA00009772"/>
    </source>
</evidence>
<evidence type="ECO:0000256" key="4">
    <source>
        <dbReference type="ARBA" id="ARBA00022692"/>
    </source>
</evidence>
<keyword evidence="5 7" id="KW-1133">Transmembrane helix</keyword>
<dbReference type="InterPro" id="IPR002010">
    <property type="entry name" value="T3SS_IM_R"/>
</dbReference>
<keyword evidence="3 7" id="KW-1003">Cell membrane</keyword>
<reference evidence="8 9" key="1">
    <citation type="submission" date="2023-07" db="EMBL/GenBank/DDBJ databases">
        <title>Sorghum-associated microbial communities from plants grown in Nebraska, USA.</title>
        <authorList>
            <person name="Schachtman D."/>
        </authorList>
    </citation>
    <scope>NUCLEOTIDE SEQUENCE [LARGE SCALE GENOMIC DNA]</scope>
    <source>
        <strain evidence="8 9">4249</strain>
    </source>
</reference>
<dbReference type="PANTHER" id="PTHR30065">
    <property type="entry name" value="FLAGELLAR BIOSYNTHETIC PROTEIN FLIR"/>
    <property type="match status" value="1"/>
</dbReference>
<protein>
    <submittedName>
        <fullName evidence="8">Type III secretion protein T</fullName>
    </submittedName>
</protein>
<evidence type="ECO:0000256" key="5">
    <source>
        <dbReference type="ARBA" id="ARBA00022989"/>
    </source>
</evidence>
<keyword evidence="6 7" id="KW-0472">Membrane</keyword>
<feature type="transmembrane region" description="Helical" evidence="7">
    <location>
        <begin position="24"/>
        <end position="45"/>
    </location>
</feature>
<feature type="transmembrane region" description="Helical" evidence="7">
    <location>
        <begin position="57"/>
        <end position="75"/>
    </location>
</feature>
<dbReference type="PANTHER" id="PTHR30065:SF1">
    <property type="entry name" value="SURFACE PRESENTATION OF ANTIGENS PROTEIN SPAR"/>
    <property type="match status" value="1"/>
</dbReference>
<feature type="transmembrane region" description="Helical" evidence="7">
    <location>
        <begin position="87"/>
        <end position="108"/>
    </location>
</feature>
<dbReference type="PRINTS" id="PR00953">
    <property type="entry name" value="TYPE3IMRPROT"/>
</dbReference>
<dbReference type="EMBL" id="JAVDWU010000003">
    <property type="protein sequence ID" value="MDR7149935.1"/>
    <property type="molecule type" value="Genomic_DNA"/>
</dbReference>
<evidence type="ECO:0000256" key="3">
    <source>
        <dbReference type="ARBA" id="ARBA00022475"/>
    </source>
</evidence>
<evidence type="ECO:0000313" key="9">
    <source>
        <dbReference type="Proteomes" id="UP001265700"/>
    </source>
</evidence>
<comment type="similarity">
    <text evidence="2 7">Belongs to the FliR/MopE/SpaR family.</text>
</comment>
<comment type="subcellular location">
    <subcellularLocation>
        <location evidence="1 7">Cell membrane</location>
        <topology evidence="1 7">Multi-pass membrane protein</topology>
    </subcellularLocation>
</comment>
<keyword evidence="9" id="KW-1185">Reference proteome</keyword>
<proteinExistence type="inferred from homology"/>
<keyword evidence="4 7" id="KW-0812">Transmembrane</keyword>
<sequence length="277" mass="29799">MIAAADPFSGTQALIHAGESIKSLLTLLALCSLRGYVAMLVLPVTNDQVLQGVVRNGVALTIGLFIAAGQPLHVVDNIPTITLLALILKEGLIGLLLGYAVSTVFWVAEGVGVLIDNQAGYNNVQQTNPLSGEQSTPVGNLLSQLAICGFYLLGGMIAWVGLLFESFHWWPLDKLMPEWSHLLERFLQVQVSSYMQAVVKISSAVVMVLLLIDLGIGLIAKTADKLEPNNLGQPIKGAVALLMLVMLVAVFFEQVKPQLALHSMARDLSAWLQPPSR</sequence>
<organism evidence="8 9">
    <name type="scientific">Hydrogenophaga palleronii</name>
    <dbReference type="NCBI Taxonomy" id="65655"/>
    <lineage>
        <taxon>Bacteria</taxon>
        <taxon>Pseudomonadati</taxon>
        <taxon>Pseudomonadota</taxon>
        <taxon>Betaproteobacteria</taxon>
        <taxon>Burkholderiales</taxon>
        <taxon>Comamonadaceae</taxon>
        <taxon>Hydrogenophaga</taxon>
    </lineage>
</organism>
<dbReference type="InterPro" id="IPR006304">
    <property type="entry name" value="T3SS_SpaR/YscT"/>
</dbReference>
<feature type="transmembrane region" description="Helical" evidence="7">
    <location>
        <begin position="141"/>
        <end position="164"/>
    </location>
</feature>
<evidence type="ECO:0000313" key="8">
    <source>
        <dbReference type="EMBL" id="MDR7149935.1"/>
    </source>
</evidence>
<dbReference type="NCBIfam" id="TIGR01401">
    <property type="entry name" value="fliR_like_III"/>
    <property type="match status" value="1"/>
</dbReference>
<gene>
    <name evidence="8" type="ORF">J2W49_001890</name>
</gene>
<evidence type="ECO:0000256" key="1">
    <source>
        <dbReference type="ARBA" id="ARBA00004651"/>
    </source>
</evidence>
<feature type="transmembrane region" description="Helical" evidence="7">
    <location>
        <begin position="197"/>
        <end position="219"/>
    </location>
</feature>
<dbReference type="Pfam" id="PF01311">
    <property type="entry name" value="Bac_export_1"/>
    <property type="match status" value="1"/>
</dbReference>